<evidence type="ECO:0000313" key="3">
    <source>
        <dbReference type="Proteomes" id="UP000187203"/>
    </source>
</evidence>
<proteinExistence type="predicted"/>
<evidence type="ECO:0000256" key="1">
    <source>
        <dbReference type="SAM" id="MobiDB-lite"/>
    </source>
</evidence>
<feature type="compositionally biased region" description="Polar residues" evidence="1">
    <location>
        <begin position="16"/>
        <end position="29"/>
    </location>
</feature>
<reference evidence="3" key="1">
    <citation type="submission" date="2013-09" db="EMBL/GenBank/DDBJ databases">
        <title>Corchorus olitorius genome sequencing.</title>
        <authorList>
            <person name="Alam M."/>
            <person name="Haque M.S."/>
            <person name="Islam M.S."/>
            <person name="Emdad E.M."/>
            <person name="Islam M.M."/>
            <person name="Ahmed B."/>
            <person name="Halim A."/>
            <person name="Hossen Q.M.M."/>
            <person name="Hossain M.Z."/>
            <person name="Ahmed R."/>
            <person name="Khan M.M."/>
            <person name="Islam R."/>
            <person name="Rashid M.M."/>
            <person name="Khan S.A."/>
            <person name="Rahman M.S."/>
            <person name="Alam M."/>
            <person name="Yahiya A.S."/>
            <person name="Khan M.S."/>
            <person name="Azam M.S."/>
            <person name="Haque T."/>
            <person name="Lashkar M.Z.H."/>
            <person name="Akhand A.I."/>
            <person name="Morshed G."/>
            <person name="Roy S."/>
            <person name="Uddin K.S."/>
            <person name="Rabeya T."/>
            <person name="Hossain A.S."/>
            <person name="Chowdhury A."/>
            <person name="Snigdha A.R."/>
            <person name="Mortoza M.S."/>
            <person name="Matin S.A."/>
            <person name="Hoque S.M.E."/>
            <person name="Islam M.K."/>
            <person name="Roy D.K."/>
            <person name="Haider R."/>
            <person name="Moosa M.M."/>
            <person name="Elias S.M."/>
            <person name="Hasan A.M."/>
            <person name="Jahan S."/>
            <person name="Shafiuddin M."/>
            <person name="Mahmood N."/>
            <person name="Shommy N.S."/>
        </authorList>
    </citation>
    <scope>NUCLEOTIDE SEQUENCE [LARGE SCALE GENOMIC DNA]</scope>
    <source>
        <strain evidence="3">cv. O-4</strain>
    </source>
</reference>
<protein>
    <submittedName>
        <fullName evidence="2">Uncharacterized protein</fullName>
    </submittedName>
</protein>
<keyword evidence="3" id="KW-1185">Reference proteome</keyword>
<evidence type="ECO:0000313" key="2">
    <source>
        <dbReference type="EMBL" id="OMO96215.1"/>
    </source>
</evidence>
<organism evidence="2 3">
    <name type="scientific">Corchorus olitorius</name>
    <dbReference type="NCBI Taxonomy" id="93759"/>
    <lineage>
        <taxon>Eukaryota</taxon>
        <taxon>Viridiplantae</taxon>
        <taxon>Streptophyta</taxon>
        <taxon>Embryophyta</taxon>
        <taxon>Tracheophyta</taxon>
        <taxon>Spermatophyta</taxon>
        <taxon>Magnoliopsida</taxon>
        <taxon>eudicotyledons</taxon>
        <taxon>Gunneridae</taxon>
        <taxon>Pentapetalae</taxon>
        <taxon>rosids</taxon>
        <taxon>malvids</taxon>
        <taxon>Malvales</taxon>
        <taxon>Malvaceae</taxon>
        <taxon>Grewioideae</taxon>
        <taxon>Apeibeae</taxon>
        <taxon>Corchorus</taxon>
    </lineage>
</organism>
<feature type="region of interest" description="Disordered" evidence="1">
    <location>
        <begin position="72"/>
        <end position="98"/>
    </location>
</feature>
<name>A0A1R3JN06_9ROSI</name>
<comment type="caution">
    <text evidence="2">The sequence shown here is derived from an EMBL/GenBank/DDBJ whole genome shotgun (WGS) entry which is preliminary data.</text>
</comment>
<dbReference type="AlphaFoldDB" id="A0A1R3JN06"/>
<feature type="region of interest" description="Disordered" evidence="1">
    <location>
        <begin position="1"/>
        <end position="56"/>
    </location>
</feature>
<gene>
    <name evidence="2" type="ORF">COLO4_15428</name>
</gene>
<feature type="compositionally biased region" description="Gly residues" evidence="1">
    <location>
        <begin position="72"/>
        <end position="86"/>
    </location>
</feature>
<sequence length="98" mass="9415">MVTPSWGANEAKNRKLQQLLTDPASQSGSIKGDNIGGKTIGGEDSSTNPASAGPIKGVSNIWAQGVTKGGSFGGSLGGKNIGGGTSAAGSDSIAGGRG</sequence>
<accession>A0A1R3JN06</accession>
<dbReference type="Proteomes" id="UP000187203">
    <property type="component" value="Unassembled WGS sequence"/>
</dbReference>
<dbReference type="EMBL" id="AWUE01015674">
    <property type="protein sequence ID" value="OMO96215.1"/>
    <property type="molecule type" value="Genomic_DNA"/>
</dbReference>